<dbReference type="Gene3D" id="1.25.10.10">
    <property type="entry name" value="Leucine-rich Repeat Variant"/>
    <property type="match status" value="1"/>
</dbReference>
<keyword evidence="3" id="KW-0813">Transport</keyword>
<dbReference type="PANTHER" id="PTHR11134">
    <property type="entry name" value="ADAPTOR COMPLEX SUBUNIT BETA FAMILY MEMBER"/>
    <property type="match status" value="1"/>
</dbReference>
<protein>
    <recommendedName>
        <fullName evidence="7">Clathrin/coatomer adaptor adaptin-like N-terminal domain-containing protein</fullName>
    </recommendedName>
</protein>
<dbReference type="OrthoDB" id="10254310at2759"/>
<reference evidence="9" key="2">
    <citation type="submission" date="2015-01" db="EMBL/GenBank/DDBJ databases">
        <title>Evolutionary Origins and Diversification of the Mycorrhizal Mutualists.</title>
        <authorList>
            <consortium name="DOE Joint Genome Institute"/>
            <consortium name="Mycorrhizal Genomics Consortium"/>
            <person name="Kohler A."/>
            <person name="Kuo A."/>
            <person name="Nagy L.G."/>
            <person name="Floudas D."/>
            <person name="Copeland A."/>
            <person name="Barry K.W."/>
            <person name="Cichocki N."/>
            <person name="Veneault-Fourrey C."/>
            <person name="LaButti K."/>
            <person name="Lindquist E.A."/>
            <person name="Lipzen A."/>
            <person name="Lundell T."/>
            <person name="Morin E."/>
            <person name="Murat C."/>
            <person name="Riley R."/>
            <person name="Ohm R."/>
            <person name="Sun H."/>
            <person name="Tunlid A."/>
            <person name="Henrissat B."/>
            <person name="Grigoriev I.V."/>
            <person name="Hibbett D.S."/>
            <person name="Martin F."/>
        </authorList>
    </citation>
    <scope>NUCLEOTIDE SEQUENCE [LARGE SCALE GENOMIC DNA]</scope>
    <source>
        <strain evidence="9">441</strain>
    </source>
</reference>
<keyword evidence="9" id="KW-1185">Reference proteome</keyword>
<comment type="subcellular location">
    <subcellularLocation>
        <location evidence="1">Endomembrane system</location>
    </subcellularLocation>
</comment>
<dbReference type="AlphaFoldDB" id="A0A0C9ZGG2"/>
<dbReference type="SUPFAM" id="SSF48371">
    <property type="entry name" value="ARM repeat"/>
    <property type="match status" value="1"/>
</dbReference>
<dbReference type="GO" id="GO:0030123">
    <property type="term" value="C:AP-3 adaptor complex"/>
    <property type="evidence" value="ECO:0007669"/>
    <property type="project" value="InterPro"/>
</dbReference>
<evidence type="ECO:0000259" key="7">
    <source>
        <dbReference type="Pfam" id="PF01602"/>
    </source>
</evidence>
<feature type="region of interest" description="Disordered" evidence="6">
    <location>
        <begin position="659"/>
        <end position="704"/>
    </location>
</feature>
<feature type="compositionally biased region" description="Basic and acidic residues" evidence="6">
    <location>
        <begin position="728"/>
        <end position="740"/>
    </location>
</feature>
<dbReference type="GO" id="GO:0006886">
    <property type="term" value="P:intracellular protein transport"/>
    <property type="evidence" value="ECO:0007669"/>
    <property type="project" value="InterPro"/>
</dbReference>
<evidence type="ECO:0000256" key="2">
    <source>
        <dbReference type="ARBA" id="ARBA00006613"/>
    </source>
</evidence>
<sequence>MDSVNLAALTENAARLGMRIQETLHEHTRDLSIARGGASLFDMPDDKNIGRQLEFGSDRERLEAMKRLIALTSKGRNMSNYFPQVVKNVASQDLEIRKLVYIYLLRYAEHEPDLALLSINAFQKDLTDPSPLIRAMALRVLSGIKVPMIAHIVVLAIKKCAADLSPHVRKAAALAIPKAHRLDSSQQPTLITIIQSLLQDHSALSIGSAVVAFESVCPTRLDLLHQQYRRLCRMLVDVDEWGQVNLLNLLLRYARTMLPKPTITRDAGSEAEELDKDLQLLQSSAEPLFQSRNPAVVLAVVRVFYYTGSPSSLCKVVNPLLRIQLNSNETERVVLPYISAVAFEYPHLFSPHYARFLICTNDPRQVKRDKIKILLKLCTSENHQALLREFIDYADDPDDLVVGDAIHAVGQCAQRVPTCARQCISALLAMIKNTITSNAIVVLKLLVQNQLHESSLDRGLRSQDPLKIITQLAHRIDDIKHPRARACVIWLTGQYCPSGAGTVIDGIADWAPDVLRKAAKSFIAEKSVVKMQIVTLAAKLFVLCPTDHTLELLCRYVFSLGKYDLSYEVRDRTRMLTSLLSSVLPSIDGAQPETSIGEGVVLRREQVKKVLFEGKAGTADNTALSGHDYLIGTLSLVIGKDMHSDTFLPEWLEAGIDPALRDNKDTSTPPAPRSISSLSASRPAGTTGTTPVVLTPSDSTPTHNAREAWRDLDRFYASDNEQSESESTDEHGHESGKENEDSNSDEDDGDDDGEESGSKGGDEAEEWNSSQEADSLIHEHHQEVYNTGARTV</sequence>
<accession>A0A0C9ZGG2</accession>
<dbReference type="STRING" id="765257.A0A0C9ZGG2"/>
<dbReference type="PIRSF" id="PIRSF037096">
    <property type="entry name" value="AP3_complex_beta"/>
    <property type="match status" value="1"/>
</dbReference>
<gene>
    <name evidence="8" type="ORF">PISMIDRAFT_643263</name>
</gene>
<feature type="region of interest" description="Disordered" evidence="6">
    <location>
        <begin position="718"/>
        <end position="792"/>
    </location>
</feature>
<dbReference type="GO" id="GO:0016192">
    <property type="term" value="P:vesicle-mediated transport"/>
    <property type="evidence" value="ECO:0007669"/>
    <property type="project" value="InterPro"/>
</dbReference>
<dbReference type="InterPro" id="IPR002553">
    <property type="entry name" value="Clathrin/coatomer_adapt-like_N"/>
</dbReference>
<dbReference type="InterPro" id="IPR011989">
    <property type="entry name" value="ARM-like"/>
</dbReference>
<dbReference type="Proteomes" id="UP000054018">
    <property type="component" value="Unassembled WGS sequence"/>
</dbReference>
<feature type="domain" description="Clathrin/coatomer adaptor adaptin-like N-terminal" evidence="7">
    <location>
        <begin position="53"/>
        <end position="582"/>
    </location>
</feature>
<organism evidence="8 9">
    <name type="scientific">Pisolithus microcarpus 441</name>
    <dbReference type="NCBI Taxonomy" id="765257"/>
    <lineage>
        <taxon>Eukaryota</taxon>
        <taxon>Fungi</taxon>
        <taxon>Dikarya</taxon>
        <taxon>Basidiomycota</taxon>
        <taxon>Agaricomycotina</taxon>
        <taxon>Agaricomycetes</taxon>
        <taxon>Agaricomycetidae</taxon>
        <taxon>Boletales</taxon>
        <taxon>Sclerodermatineae</taxon>
        <taxon>Pisolithaceae</taxon>
        <taxon>Pisolithus</taxon>
    </lineage>
</organism>
<name>A0A0C9ZGG2_9AGAM</name>
<dbReference type="InterPro" id="IPR026739">
    <property type="entry name" value="AP_beta"/>
</dbReference>
<dbReference type="InterPro" id="IPR026740">
    <property type="entry name" value="AP3_beta"/>
</dbReference>
<evidence type="ECO:0000256" key="1">
    <source>
        <dbReference type="ARBA" id="ARBA00004308"/>
    </source>
</evidence>
<proteinExistence type="inferred from homology"/>
<evidence type="ECO:0000313" key="8">
    <source>
        <dbReference type="EMBL" id="KIK25074.1"/>
    </source>
</evidence>
<dbReference type="Pfam" id="PF01602">
    <property type="entry name" value="Adaptin_N"/>
    <property type="match status" value="1"/>
</dbReference>
<evidence type="ECO:0000256" key="3">
    <source>
        <dbReference type="ARBA" id="ARBA00022448"/>
    </source>
</evidence>
<feature type="compositionally biased region" description="Low complexity" evidence="6">
    <location>
        <begin position="685"/>
        <end position="696"/>
    </location>
</feature>
<evidence type="ECO:0000256" key="6">
    <source>
        <dbReference type="SAM" id="MobiDB-lite"/>
    </source>
</evidence>
<reference evidence="8 9" key="1">
    <citation type="submission" date="2014-04" db="EMBL/GenBank/DDBJ databases">
        <authorList>
            <consortium name="DOE Joint Genome Institute"/>
            <person name="Kuo A."/>
            <person name="Kohler A."/>
            <person name="Costa M.D."/>
            <person name="Nagy L.G."/>
            <person name="Floudas D."/>
            <person name="Copeland A."/>
            <person name="Barry K.W."/>
            <person name="Cichocki N."/>
            <person name="Veneault-Fourrey C."/>
            <person name="LaButti K."/>
            <person name="Lindquist E.A."/>
            <person name="Lipzen A."/>
            <person name="Lundell T."/>
            <person name="Morin E."/>
            <person name="Murat C."/>
            <person name="Sun H."/>
            <person name="Tunlid A."/>
            <person name="Henrissat B."/>
            <person name="Grigoriev I.V."/>
            <person name="Hibbett D.S."/>
            <person name="Martin F."/>
            <person name="Nordberg H.P."/>
            <person name="Cantor M.N."/>
            <person name="Hua S.X."/>
        </authorList>
    </citation>
    <scope>NUCLEOTIDE SEQUENCE [LARGE SCALE GENOMIC DNA]</scope>
    <source>
        <strain evidence="8 9">441</strain>
    </source>
</reference>
<comment type="similarity">
    <text evidence="2">Belongs to the adaptor complexes large subunit family.</text>
</comment>
<feature type="compositionally biased region" description="Acidic residues" evidence="6">
    <location>
        <begin position="741"/>
        <end position="755"/>
    </location>
</feature>
<evidence type="ECO:0000256" key="4">
    <source>
        <dbReference type="ARBA" id="ARBA00022927"/>
    </source>
</evidence>
<dbReference type="HOGENOM" id="CLU_006320_3_2_1"/>
<keyword evidence="4" id="KW-0653">Protein transport</keyword>
<dbReference type="InterPro" id="IPR016024">
    <property type="entry name" value="ARM-type_fold"/>
</dbReference>
<evidence type="ECO:0000313" key="9">
    <source>
        <dbReference type="Proteomes" id="UP000054018"/>
    </source>
</evidence>
<evidence type="ECO:0000256" key="5">
    <source>
        <dbReference type="ARBA" id="ARBA00023136"/>
    </source>
</evidence>
<keyword evidence="5" id="KW-0472">Membrane</keyword>
<dbReference type="GO" id="GO:0012505">
    <property type="term" value="C:endomembrane system"/>
    <property type="evidence" value="ECO:0007669"/>
    <property type="project" value="UniProtKB-SubCell"/>
</dbReference>
<dbReference type="EMBL" id="KN833711">
    <property type="protein sequence ID" value="KIK25074.1"/>
    <property type="molecule type" value="Genomic_DNA"/>
</dbReference>